<comment type="similarity">
    <text evidence="3 15">Belongs to the small GTPase superfamily. SAR1 family.</text>
</comment>
<feature type="binding site" evidence="13">
    <location>
        <begin position="211"/>
        <end position="214"/>
    </location>
    <ligand>
        <name>GTP</name>
        <dbReference type="ChEBI" id="CHEBI:37565"/>
    </ligand>
</feature>
<keyword evidence="8 15" id="KW-0653">Protein transport</keyword>
<dbReference type="EMBL" id="HBIZ01009428">
    <property type="protein sequence ID" value="CAE0752947.1"/>
    <property type="molecule type" value="Transcribed_RNA"/>
</dbReference>
<evidence type="ECO:0000256" key="11">
    <source>
        <dbReference type="PIRSR" id="PIRSR606687-1"/>
    </source>
</evidence>
<evidence type="ECO:0000256" key="5">
    <source>
        <dbReference type="ARBA" id="ARBA00022741"/>
    </source>
</evidence>
<dbReference type="Gene3D" id="3.40.50.300">
    <property type="entry name" value="P-loop containing nucleotide triphosphate hydrolases"/>
    <property type="match status" value="1"/>
</dbReference>
<dbReference type="GO" id="GO:0005783">
    <property type="term" value="C:endoplasmic reticulum"/>
    <property type="evidence" value="ECO:0007669"/>
    <property type="project" value="UniProtKB-SubCell"/>
</dbReference>
<dbReference type="AlphaFoldDB" id="A0A6S9SEX7"/>
<feature type="binding site" evidence="12">
    <location>
        <position position="114"/>
    </location>
    <ligand>
        <name>GTP</name>
        <dbReference type="ChEBI" id="CHEBI:37565"/>
    </ligand>
</feature>
<keyword evidence="16" id="KW-0732">Signal</keyword>
<feature type="binding site" evidence="12">
    <location>
        <position position="211"/>
    </location>
    <ligand>
        <name>GTP</name>
        <dbReference type="ChEBI" id="CHEBI:37565"/>
    </ligand>
</feature>
<name>A0A6S9SEX7_CHRCT</name>
<evidence type="ECO:0000256" key="7">
    <source>
        <dbReference type="ARBA" id="ARBA00022892"/>
    </source>
</evidence>
<evidence type="ECO:0000256" key="10">
    <source>
        <dbReference type="ARBA" id="ARBA00023134"/>
    </source>
</evidence>
<dbReference type="PROSITE" id="PS51417">
    <property type="entry name" value="ARF"/>
    <property type="match status" value="1"/>
</dbReference>
<evidence type="ECO:0000256" key="9">
    <source>
        <dbReference type="ARBA" id="ARBA00023034"/>
    </source>
</evidence>
<evidence type="ECO:0000256" key="14">
    <source>
        <dbReference type="PIRSR" id="PIRSR606689-2"/>
    </source>
</evidence>
<dbReference type="GO" id="GO:0006886">
    <property type="term" value="P:intracellular protein transport"/>
    <property type="evidence" value="ECO:0007669"/>
    <property type="project" value="InterPro"/>
</dbReference>
<feature type="binding site" evidence="12">
    <location>
        <position position="214"/>
    </location>
    <ligand>
        <name>GTP</name>
        <dbReference type="ChEBI" id="CHEBI:37565"/>
    </ligand>
</feature>
<dbReference type="GO" id="GO:0003924">
    <property type="term" value="F:GTPase activity"/>
    <property type="evidence" value="ECO:0007669"/>
    <property type="project" value="InterPro"/>
</dbReference>
<evidence type="ECO:0008006" key="19">
    <source>
        <dbReference type="Google" id="ProtNLM"/>
    </source>
</evidence>
<proteinExistence type="inferred from homology"/>
<evidence type="ECO:0000313" key="18">
    <source>
        <dbReference type="EMBL" id="CAE0752947.1"/>
    </source>
</evidence>
<reference evidence="18" key="1">
    <citation type="submission" date="2021-01" db="EMBL/GenBank/DDBJ databases">
        <authorList>
            <person name="Corre E."/>
            <person name="Pelletier E."/>
            <person name="Niang G."/>
            <person name="Scheremetjew M."/>
            <person name="Finn R."/>
            <person name="Kale V."/>
            <person name="Holt S."/>
            <person name="Cochrane G."/>
            <person name="Meng A."/>
            <person name="Brown T."/>
            <person name="Cohen L."/>
        </authorList>
    </citation>
    <scope>NUCLEOTIDE SEQUENCE</scope>
    <source>
        <strain evidence="18">CCMP645</strain>
    </source>
</reference>
<evidence type="ECO:0000256" key="12">
    <source>
        <dbReference type="PIRSR" id="PIRSR606687-2"/>
    </source>
</evidence>
<dbReference type="InterPro" id="IPR027417">
    <property type="entry name" value="P-loop_NTPase"/>
</dbReference>
<dbReference type="SMART" id="SM00177">
    <property type="entry name" value="ARF"/>
    <property type="match status" value="1"/>
</dbReference>
<feature type="signal peptide" evidence="16">
    <location>
        <begin position="1"/>
        <end position="27"/>
    </location>
</feature>
<evidence type="ECO:0000313" key="17">
    <source>
        <dbReference type="EMBL" id="CAE0752946.1"/>
    </source>
</evidence>
<evidence type="ECO:0000256" key="1">
    <source>
        <dbReference type="ARBA" id="ARBA00004240"/>
    </source>
</evidence>
<dbReference type="PROSITE" id="PS51422">
    <property type="entry name" value="SAR1"/>
    <property type="match status" value="1"/>
</dbReference>
<feature type="binding site" evidence="14">
    <location>
        <position position="115"/>
    </location>
    <ligand>
        <name>Mg(2+)</name>
        <dbReference type="ChEBI" id="CHEBI:18420"/>
    </ligand>
</feature>
<keyword evidence="4 15" id="KW-0813">Transport</keyword>
<comment type="subcellular location">
    <subcellularLocation>
        <location evidence="1">Endoplasmic reticulum</location>
    </subcellularLocation>
    <subcellularLocation>
        <location evidence="2">Golgi apparatus</location>
    </subcellularLocation>
</comment>
<keyword evidence="11" id="KW-0460">Magnesium</keyword>
<evidence type="ECO:0000256" key="16">
    <source>
        <dbReference type="SAM" id="SignalP"/>
    </source>
</evidence>
<dbReference type="InterPro" id="IPR006687">
    <property type="entry name" value="Small_GTPase_SAR1"/>
</dbReference>
<feature type="binding site" evidence="12">
    <location>
        <position position="252"/>
    </location>
    <ligand>
        <name>GTP</name>
        <dbReference type="ChEBI" id="CHEBI:37565"/>
    </ligand>
</feature>
<feature type="binding site" evidence="13">
    <location>
        <position position="154"/>
    </location>
    <ligand>
        <name>GTP</name>
        <dbReference type="ChEBI" id="CHEBI:37565"/>
    </ligand>
</feature>
<dbReference type="GO" id="GO:0046872">
    <property type="term" value="F:metal ion binding"/>
    <property type="evidence" value="ECO:0007669"/>
    <property type="project" value="UniProtKB-KW"/>
</dbReference>
<evidence type="ECO:0000256" key="15">
    <source>
        <dbReference type="RuleBase" id="RU003926"/>
    </source>
</evidence>
<evidence type="ECO:0000256" key="13">
    <source>
        <dbReference type="PIRSR" id="PIRSR606689-1"/>
    </source>
</evidence>
<feature type="binding site" evidence="12">
    <location>
        <position position="116"/>
    </location>
    <ligand>
        <name>GTP</name>
        <dbReference type="ChEBI" id="CHEBI:37565"/>
    </ligand>
</feature>
<evidence type="ECO:0000256" key="4">
    <source>
        <dbReference type="ARBA" id="ARBA00022448"/>
    </source>
</evidence>
<dbReference type="GO" id="GO:0005794">
    <property type="term" value="C:Golgi apparatus"/>
    <property type="evidence" value="ECO:0007669"/>
    <property type="project" value="UniProtKB-SubCell"/>
</dbReference>
<dbReference type="InterPro" id="IPR005225">
    <property type="entry name" value="Small_GTP-bd"/>
</dbReference>
<keyword evidence="10 13" id="KW-0342">GTP-binding</keyword>
<feature type="binding site" evidence="12">
    <location>
        <position position="212"/>
    </location>
    <ligand>
        <name>GTP</name>
        <dbReference type="ChEBI" id="CHEBI:37565"/>
    </ligand>
</feature>
<evidence type="ECO:0000256" key="2">
    <source>
        <dbReference type="ARBA" id="ARBA00004555"/>
    </source>
</evidence>
<feature type="binding site" evidence="13">
    <location>
        <begin position="108"/>
        <end position="115"/>
    </location>
    <ligand>
        <name>GTP</name>
        <dbReference type="ChEBI" id="CHEBI:37565"/>
    </ligand>
</feature>
<evidence type="ECO:0000256" key="3">
    <source>
        <dbReference type="ARBA" id="ARBA00007507"/>
    </source>
</evidence>
<dbReference type="SUPFAM" id="SSF52540">
    <property type="entry name" value="P-loop containing nucleoside triphosphate hydrolases"/>
    <property type="match status" value="1"/>
</dbReference>
<evidence type="ECO:0000256" key="6">
    <source>
        <dbReference type="ARBA" id="ARBA00022824"/>
    </source>
</evidence>
<dbReference type="Pfam" id="PF00025">
    <property type="entry name" value="Arf"/>
    <property type="match status" value="1"/>
</dbReference>
<feature type="binding site" evidence="14">
    <location>
        <position position="132"/>
    </location>
    <ligand>
        <name>Mg(2+)</name>
        <dbReference type="ChEBI" id="CHEBI:18420"/>
    </ligand>
</feature>
<dbReference type="GO" id="GO:0016192">
    <property type="term" value="P:vesicle-mediated transport"/>
    <property type="evidence" value="ECO:0007669"/>
    <property type="project" value="UniProtKB-KW"/>
</dbReference>
<accession>A0A6S9SEX7</accession>
<dbReference type="GO" id="GO:0005525">
    <property type="term" value="F:GTP binding"/>
    <property type="evidence" value="ECO:0007669"/>
    <property type="project" value="UniProtKB-KW"/>
</dbReference>
<keyword evidence="9 15" id="KW-0333">Golgi apparatus</keyword>
<dbReference type="PANTHER" id="PTHR45684">
    <property type="entry name" value="RE74312P"/>
    <property type="match status" value="1"/>
</dbReference>
<feature type="binding site" evidence="11">
    <location>
        <position position="110"/>
    </location>
    <ligand>
        <name>Mg(2+)</name>
        <dbReference type="ChEBI" id="CHEBI:18420"/>
    </ligand>
</feature>
<feature type="chain" id="PRO_5036393552" description="Small COPII coat GTPase SAR1" evidence="16">
    <location>
        <begin position="28"/>
        <end position="270"/>
    </location>
</feature>
<sequence length="270" mass="29626">MAPHGTPARQLTPLLLISAALCTNAFTSERPAVLNRASNAHSVRFDAGGFRYDRLSASRQLDSKSAVPAYLLRLRGGSGWSDTFKLVFRGWLAKLGIFTKKGQLLVIGLDNAGKSTLLTMLLKNKVVPHEPTHQPVTDEIKVGSLKLRAVDMGGHAIARRMWRQYSQEADAVVFIVDAADRERFQEAALELHKLIAGNSLPAHAPVLVLGNKVDLPQAVREEELYWSLGLDALCRPAPGQAPRPIQLFMCSVFEGRGFPEGLEWLASKVK</sequence>
<feature type="binding site" evidence="12">
    <location>
        <position position="113"/>
    </location>
    <ligand>
        <name>GTP</name>
        <dbReference type="ChEBI" id="CHEBI:37565"/>
    </ligand>
</feature>
<feature type="binding site" evidence="12">
    <location>
        <position position="111"/>
    </location>
    <ligand>
        <name>GTP</name>
        <dbReference type="ChEBI" id="CHEBI:37565"/>
    </ligand>
</feature>
<organism evidence="18">
    <name type="scientific">Chrysotila carterae</name>
    <name type="common">Marine alga</name>
    <name type="synonym">Syracosphaera carterae</name>
    <dbReference type="NCBI Taxonomy" id="13221"/>
    <lineage>
        <taxon>Eukaryota</taxon>
        <taxon>Haptista</taxon>
        <taxon>Haptophyta</taxon>
        <taxon>Prymnesiophyceae</taxon>
        <taxon>Isochrysidales</taxon>
        <taxon>Isochrysidaceae</taxon>
        <taxon>Chrysotila</taxon>
    </lineage>
</organism>
<dbReference type="InterPro" id="IPR006689">
    <property type="entry name" value="Small_GTPase_ARF/SAR"/>
</dbReference>
<keyword evidence="11" id="KW-0479">Metal-binding</keyword>
<dbReference type="PRINTS" id="PR00328">
    <property type="entry name" value="SAR1GTPBP"/>
</dbReference>
<dbReference type="SMART" id="SM00178">
    <property type="entry name" value="SAR"/>
    <property type="match status" value="1"/>
</dbReference>
<dbReference type="NCBIfam" id="TIGR00231">
    <property type="entry name" value="small_GTP"/>
    <property type="match status" value="1"/>
</dbReference>
<evidence type="ECO:0000256" key="8">
    <source>
        <dbReference type="ARBA" id="ARBA00022927"/>
    </source>
</evidence>
<keyword evidence="7 15" id="KW-0931">ER-Golgi transport</keyword>
<protein>
    <recommendedName>
        <fullName evidence="19">Small COPII coat GTPase SAR1</fullName>
    </recommendedName>
</protein>
<dbReference type="EMBL" id="HBIZ01009427">
    <property type="protein sequence ID" value="CAE0752946.1"/>
    <property type="molecule type" value="Transcribed_RNA"/>
</dbReference>
<keyword evidence="6 15" id="KW-0256">Endoplasmic reticulum</keyword>
<gene>
    <name evidence="17" type="ORF">PCAR00345_LOCUS5533</name>
    <name evidence="18" type="ORF">PCAR00345_LOCUS5534</name>
</gene>
<keyword evidence="5 12" id="KW-0547">Nucleotide-binding</keyword>